<dbReference type="RefSeq" id="WP_311020318.1">
    <property type="nucleotide sequence ID" value="NZ_JAUHGG010000003.1"/>
</dbReference>
<comment type="caution">
    <text evidence="1">The sequence shown here is derived from an EMBL/GenBank/DDBJ whole genome shotgun (WGS) entry which is preliminary data.</text>
</comment>
<evidence type="ECO:0000313" key="1">
    <source>
        <dbReference type="EMBL" id="MDS1821431.1"/>
    </source>
</evidence>
<dbReference type="EMBL" id="JAUHGG010000003">
    <property type="protein sequence ID" value="MDS1821431.1"/>
    <property type="molecule type" value="Genomic_DNA"/>
</dbReference>
<protein>
    <submittedName>
        <fullName evidence="1">Uncharacterized protein</fullName>
    </submittedName>
</protein>
<organism evidence="1 2">
    <name type="scientific">Vibrio parahaemolyticus</name>
    <dbReference type="NCBI Taxonomy" id="670"/>
    <lineage>
        <taxon>Bacteria</taxon>
        <taxon>Pseudomonadati</taxon>
        <taxon>Pseudomonadota</taxon>
        <taxon>Gammaproteobacteria</taxon>
        <taxon>Vibrionales</taxon>
        <taxon>Vibrionaceae</taxon>
        <taxon>Vibrio</taxon>
    </lineage>
</organism>
<evidence type="ECO:0000313" key="2">
    <source>
        <dbReference type="Proteomes" id="UP001253193"/>
    </source>
</evidence>
<name>A0AAW8PZI2_VIBPH</name>
<accession>A0AAW8PZI2</accession>
<sequence length="147" mass="16692">MTSKIKSINNWNSTVNPESLIENGYVVLKSTEEGAPPLVVEVKNNKFSFVPSDKDYFDDFGNQFEKAASIPSVENIDEWTDSRLLKPEPSNYVLVNVSGESKPRVAWAIYWQPKNTFSQFVFPDVQDSDLEEELNKNIVGWIHVCSS</sequence>
<reference evidence="1" key="1">
    <citation type="submission" date="2023-06" db="EMBL/GenBank/DDBJ databases">
        <title>Genomic Diversity of Vibrio spp. and Metagenomic Analysis of Pathogens in Florida Gulf Coastal Waters Following Hurricane Ian.</title>
        <authorList>
            <person name="Brumfield K.D."/>
        </authorList>
    </citation>
    <scope>NUCLEOTIDE SEQUENCE</scope>
    <source>
        <strain evidence="1">WBS2B-138</strain>
    </source>
</reference>
<proteinExistence type="predicted"/>
<dbReference type="Proteomes" id="UP001253193">
    <property type="component" value="Unassembled WGS sequence"/>
</dbReference>
<gene>
    <name evidence="1" type="ORF">QX249_12235</name>
</gene>
<dbReference type="AlphaFoldDB" id="A0AAW8PZI2"/>